<dbReference type="OrthoDB" id="10248838at2759"/>
<name>A0A1Y3B4W8_EURMA</name>
<gene>
    <name evidence="1" type="ORF">BLA29_010161</name>
</gene>
<protein>
    <submittedName>
        <fullName evidence="1">Uncharacterized protein</fullName>
    </submittedName>
</protein>
<dbReference type="Proteomes" id="UP000194236">
    <property type="component" value="Unassembled WGS sequence"/>
</dbReference>
<proteinExistence type="predicted"/>
<keyword evidence="2" id="KW-1185">Reference proteome</keyword>
<sequence length="64" mass="7503">MRVTVLEISAELENITDLSIESDYEYHMHFRCKKCMTETDLMKFSSNNKVPLMGDVNNVHVHRT</sequence>
<dbReference type="EMBL" id="MUJZ01040034">
    <property type="protein sequence ID" value="OTF75859.1"/>
    <property type="molecule type" value="Genomic_DNA"/>
</dbReference>
<dbReference type="SUPFAM" id="SSF141678">
    <property type="entry name" value="MAL13P1.257-like"/>
    <property type="match status" value="1"/>
</dbReference>
<comment type="caution">
    <text evidence="1">The sequence shown here is derived from an EMBL/GenBank/DDBJ whole genome shotgun (WGS) entry which is preliminary data.</text>
</comment>
<evidence type="ECO:0000313" key="1">
    <source>
        <dbReference type="EMBL" id="OTF75859.1"/>
    </source>
</evidence>
<evidence type="ECO:0000313" key="2">
    <source>
        <dbReference type="Proteomes" id="UP000194236"/>
    </source>
</evidence>
<dbReference type="AlphaFoldDB" id="A0A1Y3B4W8"/>
<dbReference type="InterPro" id="IPR008584">
    <property type="entry name" value="CXXC_Zn-binding_euk"/>
</dbReference>
<accession>A0A1Y3B4W8</accession>
<dbReference type="Pfam" id="PF05907">
    <property type="entry name" value="CXXC_Zn-b_euk"/>
    <property type="match status" value="1"/>
</dbReference>
<organism evidence="1 2">
    <name type="scientific">Euroglyphus maynei</name>
    <name type="common">Mayne's house dust mite</name>
    <dbReference type="NCBI Taxonomy" id="6958"/>
    <lineage>
        <taxon>Eukaryota</taxon>
        <taxon>Metazoa</taxon>
        <taxon>Ecdysozoa</taxon>
        <taxon>Arthropoda</taxon>
        <taxon>Chelicerata</taxon>
        <taxon>Arachnida</taxon>
        <taxon>Acari</taxon>
        <taxon>Acariformes</taxon>
        <taxon>Sarcoptiformes</taxon>
        <taxon>Astigmata</taxon>
        <taxon>Psoroptidia</taxon>
        <taxon>Analgoidea</taxon>
        <taxon>Pyroglyphidae</taxon>
        <taxon>Pyroglyphinae</taxon>
        <taxon>Euroglyphus</taxon>
    </lineage>
</organism>
<reference evidence="1 2" key="1">
    <citation type="submission" date="2017-03" db="EMBL/GenBank/DDBJ databases">
        <title>Genome Survey of Euroglyphus maynei.</title>
        <authorList>
            <person name="Arlian L.G."/>
            <person name="Morgan M.S."/>
            <person name="Rider S.D."/>
        </authorList>
    </citation>
    <scope>NUCLEOTIDE SEQUENCE [LARGE SCALE GENOMIC DNA]</scope>
    <source>
        <strain evidence="1">Arlian Lab</strain>
        <tissue evidence="1">Whole body</tissue>
    </source>
</reference>